<dbReference type="InterPro" id="IPR013320">
    <property type="entry name" value="ConA-like_dom_sf"/>
</dbReference>
<dbReference type="Ensembl" id="ENSMZET00005024018.1">
    <property type="protein sequence ID" value="ENSMZEP00005023257.1"/>
    <property type="gene ID" value="ENSMZEG00005017403.1"/>
</dbReference>
<dbReference type="InterPro" id="IPR045463">
    <property type="entry name" value="XV/XVIII_trimerization_dom"/>
</dbReference>
<keyword evidence="9" id="KW-1015">Disulfide bond</keyword>
<feature type="region of interest" description="Disordered" evidence="13">
    <location>
        <begin position="541"/>
        <end position="561"/>
    </location>
</feature>
<evidence type="ECO:0000256" key="2">
    <source>
        <dbReference type="ARBA" id="ARBA00022525"/>
    </source>
</evidence>
<keyword evidence="4" id="KW-0732">Signal</keyword>
<evidence type="ECO:0000256" key="3">
    <source>
        <dbReference type="ARBA" id="ARBA00022530"/>
    </source>
</evidence>
<dbReference type="Pfam" id="PF20010">
    <property type="entry name" value="Collagen_trimer"/>
    <property type="match status" value="1"/>
</dbReference>
<feature type="region of interest" description="Disordered" evidence="13">
    <location>
        <begin position="218"/>
        <end position="290"/>
    </location>
</feature>
<feature type="compositionally biased region" description="Basic and acidic residues" evidence="13">
    <location>
        <begin position="499"/>
        <end position="516"/>
    </location>
</feature>
<keyword evidence="11" id="KW-0379">Hydroxylation</keyword>
<keyword evidence="16" id="KW-1185">Reference proteome</keyword>
<dbReference type="SUPFAM" id="SSF56436">
    <property type="entry name" value="C-type lectin-like"/>
    <property type="match status" value="1"/>
</dbReference>
<dbReference type="GO" id="GO:0030020">
    <property type="term" value="F:extracellular matrix structural constituent conferring tensile strength"/>
    <property type="evidence" value="ECO:0007669"/>
    <property type="project" value="TreeGrafter"/>
</dbReference>
<dbReference type="InterPro" id="IPR048287">
    <property type="entry name" value="TSPN-like_N"/>
</dbReference>
<evidence type="ECO:0000256" key="12">
    <source>
        <dbReference type="ARBA" id="ARBA00061275"/>
    </source>
</evidence>
<evidence type="ECO:0000256" key="7">
    <source>
        <dbReference type="ARBA" id="ARBA00022974"/>
    </source>
</evidence>
<dbReference type="InterPro" id="IPR016187">
    <property type="entry name" value="CTDL_fold"/>
</dbReference>
<dbReference type="PANTHER" id="PTHR24023">
    <property type="entry name" value="COLLAGEN ALPHA"/>
    <property type="match status" value="1"/>
</dbReference>
<dbReference type="InterPro" id="IPR010515">
    <property type="entry name" value="Collagenase_NC10/endostatin"/>
</dbReference>
<evidence type="ECO:0000256" key="8">
    <source>
        <dbReference type="ARBA" id="ARBA00023119"/>
    </source>
</evidence>
<evidence type="ECO:0000313" key="15">
    <source>
        <dbReference type="Ensembl" id="ENSMZEP00005023257.1"/>
    </source>
</evidence>
<evidence type="ECO:0000313" key="16">
    <source>
        <dbReference type="Proteomes" id="UP000265160"/>
    </source>
</evidence>
<feature type="compositionally biased region" description="Low complexity" evidence="13">
    <location>
        <begin position="274"/>
        <end position="287"/>
    </location>
</feature>
<dbReference type="GO" id="GO:0031012">
    <property type="term" value="C:extracellular matrix"/>
    <property type="evidence" value="ECO:0007669"/>
    <property type="project" value="TreeGrafter"/>
</dbReference>
<dbReference type="AlphaFoldDB" id="A0A3P9CMF1"/>
<evidence type="ECO:0000256" key="10">
    <source>
        <dbReference type="ARBA" id="ARBA00023180"/>
    </source>
</evidence>
<dbReference type="GO" id="GO:0007155">
    <property type="term" value="P:cell adhesion"/>
    <property type="evidence" value="ECO:0007669"/>
    <property type="project" value="UniProtKB-KW"/>
</dbReference>
<keyword evidence="7" id="KW-0654">Proteoglycan</keyword>
<evidence type="ECO:0000256" key="5">
    <source>
        <dbReference type="ARBA" id="ARBA00022737"/>
    </source>
</evidence>
<dbReference type="InterPro" id="IPR050149">
    <property type="entry name" value="Collagen_superfamily"/>
</dbReference>
<feature type="compositionally biased region" description="Pro residues" evidence="13">
    <location>
        <begin position="340"/>
        <end position="350"/>
    </location>
</feature>
<accession>A0A3P9CMF1</accession>
<keyword evidence="2" id="KW-0964">Secreted</keyword>
<dbReference type="Pfam" id="PF06482">
    <property type="entry name" value="Endostatin"/>
    <property type="match status" value="1"/>
</dbReference>
<feature type="domain" description="Thrombospondin-like N-terminal" evidence="14">
    <location>
        <begin position="18"/>
        <end position="206"/>
    </location>
</feature>
<dbReference type="SUPFAM" id="SSF49899">
    <property type="entry name" value="Concanavalin A-like lectins/glucanases"/>
    <property type="match status" value="1"/>
</dbReference>
<dbReference type="GeneTree" id="ENSGT00940000165423"/>
<dbReference type="Gene3D" id="3.40.1620.70">
    <property type="match status" value="1"/>
</dbReference>
<dbReference type="FunFam" id="3.10.100.10:FF:000008">
    <property type="entry name" value="collagen alpha-1(XVIII) chain isoform X1"/>
    <property type="match status" value="1"/>
</dbReference>
<dbReference type="GO" id="GO:0030198">
    <property type="term" value="P:extracellular matrix organization"/>
    <property type="evidence" value="ECO:0007669"/>
    <property type="project" value="TreeGrafter"/>
</dbReference>
<keyword evidence="6" id="KW-0130">Cell adhesion</keyword>
<feature type="compositionally biased region" description="Pro residues" evidence="13">
    <location>
        <begin position="358"/>
        <end position="367"/>
    </location>
</feature>
<dbReference type="GO" id="GO:0005581">
    <property type="term" value="C:collagen trimer"/>
    <property type="evidence" value="ECO:0007669"/>
    <property type="project" value="UniProtKB-KW"/>
</dbReference>
<protein>
    <recommendedName>
        <fullName evidence="14">Thrombospondin-like N-terminal domain-containing protein</fullName>
    </recommendedName>
</protein>
<feature type="region of interest" description="Disordered" evidence="13">
    <location>
        <begin position="456"/>
        <end position="528"/>
    </location>
</feature>
<dbReference type="InterPro" id="IPR016186">
    <property type="entry name" value="C-type_lectin-like/link_sf"/>
</dbReference>
<proteinExistence type="inferred from homology"/>
<sequence>ETRRFLTSCLLPLTEVSGISLLQLIGEPPLEEFTTTYGPNGEPAYRFTPSVVPGQRALVHVPSPFYRHFSLLFHVKPSTPAASILFSITDATQKLMYVAVKLSAVKAGRQKVQFFYTEPDSEASYEAASFEVPSMVDTWSRFSLSVMEEQVAFYHGCDSEPQVVKFERSPDPMDLDPASVLFVGHAGRADNGKFLVSGSTDLMFLGDLLHSFQIQHSHSQGDLGKGYTGKKGDRGAQGPPGPPGPTGPAAEVVRLGDGSIVQQLAGPPGPPGLPGSDGPAGPPGADGEPVSTTRFRAFLLFVQGEKGEPSVITGPDGRPLFLGGLTGQPVNKSRDSIIGPPGPQGPPGPPGRGYDGPPGSPGPPGPPGASLDGSYRGTQSDNPHCGLCLQVTVLRSYETMTATARRQPEGSLVYILDQTDLYLRVRDGVRQVQLGEYIAFPREDGNEVAAVEPPPVVPYFQDHHSHAGTSTNHFNQPHESPAQPHAEPDYKPTYVDPRYQPDSRYQSEPRYPELTDPRFPSYTDRLNSPDNRYYVVDTRYPITTPRRPPPRQPQSPVHHHTSGPVLHLIALNSPQTGSMRGIRGADFLCFTQAQGIGMKGTFRAFLSSRLQDLHSIVRKTDRQNLSVVNLKDEVLFDSWDDIFSGGRMKENVSIYSFDGKDVLHDNTWPEKMVWHGSTSRGERHVDSFCETWRVGEHALTGMASPLQSGSLLQQSSSSCSSSNVVLCIENSAGHSRR</sequence>
<name>A0A3P9CMF1_9CICH</name>
<evidence type="ECO:0000256" key="13">
    <source>
        <dbReference type="SAM" id="MobiDB-lite"/>
    </source>
</evidence>
<comment type="subcellular location">
    <subcellularLocation>
        <location evidence="1">Secreted</location>
        <location evidence="1">Extracellular space</location>
        <location evidence="1">Extracellular matrix</location>
    </subcellularLocation>
</comment>
<reference evidence="15 16" key="1">
    <citation type="journal article" date="2014" name="Nature">
        <title>The genomic substrate for adaptive radiation in African cichlid fish.</title>
        <authorList>
            <person name="Brawand D."/>
            <person name="Wagner C.E."/>
            <person name="Li Y.I."/>
            <person name="Malinsky M."/>
            <person name="Keller I."/>
            <person name="Fan S."/>
            <person name="Simakov O."/>
            <person name="Ng A.Y."/>
            <person name="Lim Z.W."/>
            <person name="Bezault E."/>
            <person name="Turner-Maier J."/>
            <person name="Johnson J."/>
            <person name="Alcazar R."/>
            <person name="Noh H.J."/>
            <person name="Russell P."/>
            <person name="Aken B."/>
            <person name="Alfoldi J."/>
            <person name="Amemiya C."/>
            <person name="Azzouzi N."/>
            <person name="Baroiller J.F."/>
            <person name="Barloy-Hubler F."/>
            <person name="Berlin A."/>
            <person name="Bloomquist R."/>
            <person name="Carleton K.L."/>
            <person name="Conte M.A."/>
            <person name="D'Cotta H."/>
            <person name="Eshel O."/>
            <person name="Gaffney L."/>
            <person name="Galibert F."/>
            <person name="Gante H.F."/>
            <person name="Gnerre S."/>
            <person name="Greuter L."/>
            <person name="Guyon R."/>
            <person name="Haddad N.S."/>
            <person name="Haerty W."/>
            <person name="Harris R.M."/>
            <person name="Hofmann H.A."/>
            <person name="Hourlier T."/>
            <person name="Hulata G."/>
            <person name="Jaffe D.B."/>
            <person name="Lara M."/>
            <person name="Lee A.P."/>
            <person name="MacCallum I."/>
            <person name="Mwaiko S."/>
            <person name="Nikaido M."/>
            <person name="Nishihara H."/>
            <person name="Ozouf-Costaz C."/>
            <person name="Penman D.J."/>
            <person name="Przybylski D."/>
            <person name="Rakotomanga M."/>
            <person name="Renn S.C.P."/>
            <person name="Ribeiro F.J."/>
            <person name="Ron M."/>
            <person name="Salzburger W."/>
            <person name="Sanchez-Pulido L."/>
            <person name="Santos M.E."/>
            <person name="Searle S."/>
            <person name="Sharpe T."/>
            <person name="Swofford R."/>
            <person name="Tan F.J."/>
            <person name="Williams L."/>
            <person name="Young S."/>
            <person name="Yin S."/>
            <person name="Okada N."/>
            <person name="Kocher T.D."/>
            <person name="Miska E.A."/>
            <person name="Lander E.S."/>
            <person name="Venkatesh B."/>
            <person name="Fernald R.D."/>
            <person name="Meyer A."/>
            <person name="Ponting C.P."/>
            <person name="Streelman J.T."/>
            <person name="Lindblad-Toh K."/>
            <person name="Seehausen O."/>
            <person name="Di Palma F."/>
        </authorList>
    </citation>
    <scope>NUCLEOTIDE SEQUENCE</scope>
</reference>
<dbReference type="PANTHER" id="PTHR24023:SF1082">
    <property type="entry name" value="COLLAGEN TRIPLE HELIX REPEAT"/>
    <property type="match status" value="1"/>
</dbReference>
<evidence type="ECO:0000259" key="14">
    <source>
        <dbReference type="SMART" id="SM00210"/>
    </source>
</evidence>
<dbReference type="Proteomes" id="UP000265160">
    <property type="component" value="LG23"/>
</dbReference>
<reference evidence="15" key="3">
    <citation type="submission" date="2025-09" db="UniProtKB">
        <authorList>
            <consortium name="Ensembl"/>
        </authorList>
    </citation>
    <scope>IDENTIFICATION</scope>
</reference>
<feature type="region of interest" description="Disordered" evidence="13">
    <location>
        <begin position="307"/>
        <end position="379"/>
    </location>
</feature>
<evidence type="ECO:0000256" key="4">
    <source>
        <dbReference type="ARBA" id="ARBA00022729"/>
    </source>
</evidence>
<evidence type="ECO:0000256" key="9">
    <source>
        <dbReference type="ARBA" id="ARBA00023157"/>
    </source>
</evidence>
<evidence type="ECO:0000256" key="11">
    <source>
        <dbReference type="ARBA" id="ARBA00023278"/>
    </source>
</evidence>
<dbReference type="FunFam" id="2.60.120.200:FF:000039">
    <property type="entry name" value="Collagen XV alpha 1 chain"/>
    <property type="match status" value="1"/>
</dbReference>
<evidence type="ECO:0000256" key="1">
    <source>
        <dbReference type="ARBA" id="ARBA00004498"/>
    </source>
</evidence>
<keyword evidence="10" id="KW-0325">Glycoprotein</keyword>
<keyword evidence="3" id="KW-0272">Extracellular matrix</keyword>
<dbReference type="GO" id="GO:0005615">
    <property type="term" value="C:extracellular space"/>
    <property type="evidence" value="ECO:0007669"/>
    <property type="project" value="TreeGrafter"/>
</dbReference>
<organism evidence="15 16">
    <name type="scientific">Maylandia zebra</name>
    <name type="common">zebra mbuna</name>
    <dbReference type="NCBI Taxonomy" id="106582"/>
    <lineage>
        <taxon>Eukaryota</taxon>
        <taxon>Metazoa</taxon>
        <taxon>Chordata</taxon>
        <taxon>Craniata</taxon>
        <taxon>Vertebrata</taxon>
        <taxon>Euteleostomi</taxon>
        <taxon>Actinopterygii</taxon>
        <taxon>Neopterygii</taxon>
        <taxon>Teleostei</taxon>
        <taxon>Neoteleostei</taxon>
        <taxon>Acanthomorphata</taxon>
        <taxon>Ovalentaria</taxon>
        <taxon>Cichlomorphae</taxon>
        <taxon>Cichliformes</taxon>
        <taxon>Cichlidae</taxon>
        <taxon>African cichlids</taxon>
        <taxon>Pseudocrenilabrinae</taxon>
        <taxon>Haplochromini</taxon>
        <taxon>Maylandia</taxon>
        <taxon>Maylandia zebra complex</taxon>
    </lineage>
</organism>
<reference evidence="15" key="2">
    <citation type="submission" date="2025-08" db="UniProtKB">
        <authorList>
            <consortium name="Ensembl"/>
        </authorList>
    </citation>
    <scope>IDENTIFICATION</scope>
</reference>
<comment type="similarity">
    <text evidence="12">Belongs to the multiplexin collagen family.</text>
</comment>
<evidence type="ECO:0000256" key="6">
    <source>
        <dbReference type="ARBA" id="ARBA00022889"/>
    </source>
</evidence>
<dbReference type="FunFam" id="3.40.1620.70:FF:000003">
    <property type="entry name" value="Collagen type XVIII alpha 1"/>
    <property type="match status" value="1"/>
</dbReference>
<dbReference type="Gene3D" id="3.10.100.10">
    <property type="entry name" value="Mannose-Binding Protein A, subunit A"/>
    <property type="match status" value="1"/>
</dbReference>
<dbReference type="Gene3D" id="2.60.120.200">
    <property type="match status" value="1"/>
</dbReference>
<dbReference type="SMART" id="SM00210">
    <property type="entry name" value="TSPN"/>
    <property type="match status" value="1"/>
</dbReference>
<keyword evidence="5" id="KW-0677">Repeat</keyword>
<feature type="compositionally biased region" description="Polar residues" evidence="13">
    <location>
        <begin position="467"/>
        <end position="478"/>
    </location>
</feature>
<keyword evidence="8" id="KW-0176">Collagen</keyword>